<organism evidence="1 2">
    <name type="scientific">Diversispora epigaea</name>
    <dbReference type="NCBI Taxonomy" id="1348612"/>
    <lineage>
        <taxon>Eukaryota</taxon>
        <taxon>Fungi</taxon>
        <taxon>Fungi incertae sedis</taxon>
        <taxon>Mucoromycota</taxon>
        <taxon>Glomeromycotina</taxon>
        <taxon>Glomeromycetes</taxon>
        <taxon>Diversisporales</taxon>
        <taxon>Diversisporaceae</taxon>
        <taxon>Diversispora</taxon>
    </lineage>
</organism>
<reference evidence="1 2" key="1">
    <citation type="submission" date="2018-08" db="EMBL/GenBank/DDBJ databases">
        <title>Genome and evolution of the arbuscular mycorrhizal fungus Diversispora epigaea (formerly Glomus versiforme) and its bacterial endosymbionts.</title>
        <authorList>
            <person name="Sun X."/>
            <person name="Fei Z."/>
            <person name="Harrison M."/>
        </authorList>
    </citation>
    <scope>NUCLEOTIDE SEQUENCE [LARGE SCALE GENOMIC DNA]</scope>
    <source>
        <strain evidence="1 2">IT104</strain>
    </source>
</reference>
<keyword evidence="2" id="KW-1185">Reference proteome</keyword>
<evidence type="ECO:0000313" key="1">
    <source>
        <dbReference type="EMBL" id="RHZ76595.1"/>
    </source>
</evidence>
<comment type="caution">
    <text evidence="1">The sequence shown here is derived from an EMBL/GenBank/DDBJ whole genome shotgun (WGS) entry which is preliminary data.</text>
</comment>
<gene>
    <name evidence="1" type="ORF">Glove_195g56</name>
</gene>
<dbReference type="AlphaFoldDB" id="A0A397IL37"/>
<dbReference type="OrthoDB" id="2433477at2759"/>
<dbReference type="Proteomes" id="UP000266861">
    <property type="component" value="Unassembled WGS sequence"/>
</dbReference>
<name>A0A397IL37_9GLOM</name>
<dbReference type="EMBL" id="PQFF01000183">
    <property type="protein sequence ID" value="RHZ76595.1"/>
    <property type="molecule type" value="Genomic_DNA"/>
</dbReference>
<protein>
    <submittedName>
        <fullName evidence="1">Uncharacterized protein</fullName>
    </submittedName>
</protein>
<accession>A0A397IL37</accession>
<sequence length="308" mass="35669">MPCYANTIVKIKVMCQTKKRDTGLLIVWAVSVYPIERENNEMEIVLFVSLSSHKRDFETQAILKRTTFILSVIRSCLHIMWEINDQSRAVNSNRYLLKVSLVGVPQESPQIVRVDENVVISVLISDYTGQDYNFIVKAIFPHKNSRFVNLMNIIQPQSIREENLPPVSEISYQYEHHRAVNSNRYLLKVSLVGVPQESPQIVRVDENVVISVLISDYTGQDYNFIVKAIFPHKNSRFVNLMNIIQPQRSFVFVVRQIEVIDNEFYIYSKDINYINNVFFSSKQKAFNDNSSPEVSNTARSKLLLSRII</sequence>
<proteinExistence type="predicted"/>
<evidence type="ECO:0000313" key="2">
    <source>
        <dbReference type="Proteomes" id="UP000266861"/>
    </source>
</evidence>